<keyword evidence="2" id="KW-0805">Transcription regulation</keyword>
<keyword evidence="4" id="KW-0804">Transcription</keyword>
<dbReference type="PROSITE" id="PS50066">
    <property type="entry name" value="MADS_BOX_2"/>
    <property type="match status" value="1"/>
</dbReference>
<evidence type="ECO:0000313" key="10">
    <source>
        <dbReference type="EMBL" id="MBX16580.1"/>
    </source>
</evidence>
<evidence type="ECO:0000256" key="3">
    <source>
        <dbReference type="ARBA" id="ARBA00023125"/>
    </source>
</evidence>
<reference evidence="10" key="1">
    <citation type="submission" date="2018-02" db="EMBL/GenBank/DDBJ databases">
        <title>Rhizophora mucronata_Transcriptome.</title>
        <authorList>
            <person name="Meera S.P."/>
            <person name="Sreeshan A."/>
            <person name="Augustine A."/>
        </authorList>
    </citation>
    <scope>NUCLEOTIDE SEQUENCE</scope>
    <source>
        <tissue evidence="10">Leaf</tissue>
    </source>
</reference>
<dbReference type="Pfam" id="PF01486">
    <property type="entry name" value="K-box"/>
    <property type="match status" value="1"/>
</dbReference>
<dbReference type="PRINTS" id="PR00404">
    <property type="entry name" value="MADSDOMAIN"/>
</dbReference>
<feature type="domain" description="MADS-box" evidence="8">
    <location>
        <begin position="1"/>
        <end position="61"/>
    </location>
</feature>
<keyword evidence="3" id="KW-0238">DNA-binding</keyword>
<keyword evidence="5" id="KW-0539">Nucleus</keyword>
<dbReference type="GO" id="GO:0005634">
    <property type="term" value="C:nucleus"/>
    <property type="evidence" value="ECO:0007669"/>
    <property type="project" value="UniProtKB-SubCell"/>
</dbReference>
<dbReference type="InterPro" id="IPR002100">
    <property type="entry name" value="TF_MADSbox"/>
</dbReference>
<feature type="coiled-coil region" evidence="6">
    <location>
        <begin position="117"/>
        <end position="179"/>
    </location>
</feature>
<dbReference type="AlphaFoldDB" id="A0A2P2LF97"/>
<organism evidence="10">
    <name type="scientific">Rhizophora mucronata</name>
    <name type="common">Asiatic mangrove</name>
    <dbReference type="NCBI Taxonomy" id="61149"/>
    <lineage>
        <taxon>Eukaryota</taxon>
        <taxon>Viridiplantae</taxon>
        <taxon>Streptophyta</taxon>
        <taxon>Embryophyta</taxon>
        <taxon>Tracheophyta</taxon>
        <taxon>Spermatophyta</taxon>
        <taxon>Magnoliopsida</taxon>
        <taxon>eudicotyledons</taxon>
        <taxon>Gunneridae</taxon>
        <taxon>Pentapetalae</taxon>
        <taxon>rosids</taxon>
        <taxon>fabids</taxon>
        <taxon>Malpighiales</taxon>
        <taxon>Rhizophoraceae</taxon>
        <taxon>Rhizophora</taxon>
    </lineage>
</organism>
<feature type="compositionally biased region" description="Polar residues" evidence="7">
    <location>
        <begin position="186"/>
        <end position="206"/>
    </location>
</feature>
<dbReference type="CDD" id="cd00265">
    <property type="entry name" value="MADS_MEF2_like"/>
    <property type="match status" value="1"/>
</dbReference>
<evidence type="ECO:0000259" key="9">
    <source>
        <dbReference type="PROSITE" id="PS51297"/>
    </source>
</evidence>
<dbReference type="GO" id="GO:0045944">
    <property type="term" value="P:positive regulation of transcription by RNA polymerase II"/>
    <property type="evidence" value="ECO:0007669"/>
    <property type="project" value="InterPro"/>
</dbReference>
<dbReference type="GO" id="GO:0046983">
    <property type="term" value="F:protein dimerization activity"/>
    <property type="evidence" value="ECO:0007669"/>
    <property type="project" value="InterPro"/>
</dbReference>
<dbReference type="InterPro" id="IPR002487">
    <property type="entry name" value="TF_Kbox"/>
</dbReference>
<dbReference type="InterPro" id="IPR050142">
    <property type="entry name" value="MADS-box/MEF2_TF"/>
</dbReference>
<sequence>MVRGKIQMKRIENAASRQVTFSKRRTGLLKKAFELSILCDAEVAVIIFSQRGRLAEFSSHDMQSTIDRYRRQANGMHTPGIDTQQPKHESTDLAKRIELLQISQRKLLGQSLSTCSLEELQDIGNQLERSLSNIRIRKVHNLTSFNYLQWKAQLCMERLEQLKAKERLLLEENAKLQEKSGARPWPQSSQQKEAPMSSKQSINNSEVRTELIIGLPEMPYS</sequence>
<dbReference type="Pfam" id="PF00319">
    <property type="entry name" value="SRF-TF"/>
    <property type="match status" value="1"/>
</dbReference>
<dbReference type="SUPFAM" id="SSF55455">
    <property type="entry name" value="SRF-like"/>
    <property type="match status" value="1"/>
</dbReference>
<dbReference type="PROSITE" id="PS00350">
    <property type="entry name" value="MADS_BOX_1"/>
    <property type="match status" value="1"/>
</dbReference>
<accession>A0A2P2LF97</accession>
<dbReference type="InterPro" id="IPR036879">
    <property type="entry name" value="TF_MADSbox_sf"/>
</dbReference>
<dbReference type="SMART" id="SM00432">
    <property type="entry name" value="MADS"/>
    <property type="match status" value="1"/>
</dbReference>
<evidence type="ECO:0000256" key="2">
    <source>
        <dbReference type="ARBA" id="ARBA00023015"/>
    </source>
</evidence>
<dbReference type="PANTHER" id="PTHR48019">
    <property type="entry name" value="SERUM RESPONSE FACTOR HOMOLOG"/>
    <property type="match status" value="1"/>
</dbReference>
<dbReference type="Gene3D" id="3.40.1810.10">
    <property type="entry name" value="Transcription factor, MADS-box"/>
    <property type="match status" value="1"/>
</dbReference>
<feature type="domain" description="K-box" evidence="9">
    <location>
        <begin position="83"/>
        <end position="186"/>
    </location>
</feature>
<evidence type="ECO:0000256" key="1">
    <source>
        <dbReference type="ARBA" id="ARBA00004123"/>
    </source>
</evidence>
<name>A0A2P2LF97_RHIMU</name>
<dbReference type="GO" id="GO:0003700">
    <property type="term" value="F:DNA-binding transcription factor activity"/>
    <property type="evidence" value="ECO:0007669"/>
    <property type="project" value="InterPro"/>
</dbReference>
<evidence type="ECO:0000256" key="6">
    <source>
        <dbReference type="SAM" id="Coils"/>
    </source>
</evidence>
<dbReference type="FunFam" id="3.40.1810.10:FF:000003">
    <property type="entry name" value="MADS-box transcription factor MADS-MC"/>
    <property type="match status" value="1"/>
</dbReference>
<dbReference type="EMBL" id="GGEC01036096">
    <property type="protein sequence ID" value="MBX16580.1"/>
    <property type="molecule type" value="Transcribed_RNA"/>
</dbReference>
<dbReference type="PROSITE" id="PS51297">
    <property type="entry name" value="K_BOX"/>
    <property type="match status" value="1"/>
</dbReference>
<dbReference type="InterPro" id="IPR033896">
    <property type="entry name" value="MEF2-like_N"/>
</dbReference>
<comment type="subcellular location">
    <subcellularLocation>
        <location evidence="1">Nucleus</location>
    </subcellularLocation>
</comment>
<evidence type="ECO:0000259" key="8">
    <source>
        <dbReference type="PROSITE" id="PS50066"/>
    </source>
</evidence>
<dbReference type="GO" id="GO:0000977">
    <property type="term" value="F:RNA polymerase II transcription regulatory region sequence-specific DNA binding"/>
    <property type="evidence" value="ECO:0007669"/>
    <property type="project" value="InterPro"/>
</dbReference>
<feature type="region of interest" description="Disordered" evidence="7">
    <location>
        <begin position="179"/>
        <end position="221"/>
    </location>
</feature>
<evidence type="ECO:0000256" key="5">
    <source>
        <dbReference type="ARBA" id="ARBA00023242"/>
    </source>
</evidence>
<keyword evidence="6" id="KW-0175">Coiled coil</keyword>
<proteinExistence type="predicted"/>
<protein>
    <submittedName>
        <fullName evidence="10">Mads box protein</fullName>
    </submittedName>
</protein>
<evidence type="ECO:0000256" key="4">
    <source>
        <dbReference type="ARBA" id="ARBA00023163"/>
    </source>
</evidence>
<evidence type="ECO:0000256" key="7">
    <source>
        <dbReference type="SAM" id="MobiDB-lite"/>
    </source>
</evidence>